<dbReference type="EMBL" id="CP165626">
    <property type="protein sequence ID" value="XDU99669.1"/>
    <property type="molecule type" value="Genomic_DNA"/>
</dbReference>
<dbReference type="InterPro" id="IPR025345">
    <property type="entry name" value="DUF4249"/>
</dbReference>
<proteinExistence type="predicted"/>
<dbReference type="PROSITE" id="PS51257">
    <property type="entry name" value="PROKAR_LIPOPROTEIN"/>
    <property type="match status" value="1"/>
</dbReference>
<organism evidence="1">
    <name type="scientific">Flavobacterium sp. WC2416</name>
    <dbReference type="NCBI Taxonomy" id="3234141"/>
    <lineage>
        <taxon>Bacteria</taxon>
        <taxon>Pseudomonadati</taxon>
        <taxon>Bacteroidota</taxon>
        <taxon>Flavobacteriia</taxon>
        <taxon>Flavobacteriales</taxon>
        <taxon>Flavobacteriaceae</taxon>
        <taxon>Flavobacterium</taxon>
    </lineage>
</organism>
<protein>
    <submittedName>
        <fullName evidence="1">DUF4249 domain-containing protein</fullName>
    </submittedName>
</protein>
<reference evidence="1" key="1">
    <citation type="submission" date="2024-07" db="EMBL/GenBank/DDBJ databases">
        <authorList>
            <person name="Biller S.J."/>
        </authorList>
    </citation>
    <scope>NUCLEOTIDE SEQUENCE</scope>
    <source>
        <strain evidence="1">WC2416</strain>
    </source>
</reference>
<dbReference type="Pfam" id="PF14054">
    <property type="entry name" value="DUF4249"/>
    <property type="match status" value="1"/>
</dbReference>
<sequence>MKQFVLLFFCMLFLSCNQDTFDKSSNTDSKIVVEGWIETNDYAQVILSTSIPIAATIDSTTILNHVIRSAKITISDGEKVEVLRLKRDSDRIPPFVYYGSEILGESGKEYSLKIEYLDKVLQAKTIIPKVVHLKKASYIKKNPQDTTGYVFIEFDDPVLEKNYYQVTTRIDKEEPIFVPAFYGNFNDDSFISSTVAMQINRGILIFPKTKFKPYFTDGDLIYVKLKTLNKDAYNFWNSWQNEIVNGRNPIYPSNTSLKSNIEGGLGLWTGYGQSTIIVKTPPKK</sequence>
<accession>A0AB39WDV0</accession>
<dbReference type="AlphaFoldDB" id="A0AB39WDV0"/>
<dbReference type="RefSeq" id="WP_369766127.1">
    <property type="nucleotide sequence ID" value="NZ_CP165626.1"/>
</dbReference>
<gene>
    <name evidence="1" type="ORF">AB3G39_04700</name>
</gene>
<evidence type="ECO:0000313" key="1">
    <source>
        <dbReference type="EMBL" id="XDU99669.1"/>
    </source>
</evidence>
<name>A0AB39WDV0_9FLAO</name>